<sequence length="330" mass="37898">MVKQRNGRGKLENEGLFIVEAIVDRRRVEENRLQYLIKWKDYPSSHNTWEYAANISHCKEIIAEFRELRLSEGFVDSEDEGPPPPPLPPINQTSPTSKKRRRKRKSETSSACHSRMSDTVDQTSQASIPQSNSTTDIPMIINNFDNNNMQQQLSVQTTTVSSTPDMTPKIIPSPQNTIPQPQPPSKQQRPINLASINLNNAIKIFAATFNHNGKYFCTLFSDGSKYWISNDNCRKYFPQLLIDYYENCSVFIEPTLENQAAAASPKQPRLHQNYDEINMQQKYISTEMPYDEQQPKDILLQEDETSLRENHEHFPESSLPSSITFPENSN</sequence>
<protein>
    <submittedName>
        <fullName evidence="2">Chromo domain-containing protein</fullName>
    </submittedName>
</protein>
<dbReference type="WBParaSite" id="PS1159_v2.g5952.t1">
    <property type="protein sequence ID" value="PS1159_v2.g5952.t1"/>
    <property type="gene ID" value="PS1159_v2.g5952"/>
</dbReference>
<proteinExistence type="predicted"/>
<name>A0AC35GKF2_9BILA</name>
<accession>A0AC35GKF2</accession>
<organism evidence="1 2">
    <name type="scientific">Panagrolaimus sp. PS1159</name>
    <dbReference type="NCBI Taxonomy" id="55785"/>
    <lineage>
        <taxon>Eukaryota</taxon>
        <taxon>Metazoa</taxon>
        <taxon>Ecdysozoa</taxon>
        <taxon>Nematoda</taxon>
        <taxon>Chromadorea</taxon>
        <taxon>Rhabditida</taxon>
        <taxon>Tylenchina</taxon>
        <taxon>Panagrolaimomorpha</taxon>
        <taxon>Panagrolaimoidea</taxon>
        <taxon>Panagrolaimidae</taxon>
        <taxon>Panagrolaimus</taxon>
    </lineage>
</organism>
<reference evidence="2" key="1">
    <citation type="submission" date="2022-11" db="UniProtKB">
        <authorList>
            <consortium name="WormBaseParasite"/>
        </authorList>
    </citation>
    <scope>IDENTIFICATION</scope>
</reference>
<evidence type="ECO:0000313" key="1">
    <source>
        <dbReference type="Proteomes" id="UP000887580"/>
    </source>
</evidence>
<evidence type="ECO:0000313" key="2">
    <source>
        <dbReference type="WBParaSite" id="PS1159_v2.g5952.t1"/>
    </source>
</evidence>
<dbReference type="Proteomes" id="UP000887580">
    <property type="component" value="Unplaced"/>
</dbReference>